<protein>
    <submittedName>
        <fullName evidence="3">Universal stress protein</fullName>
    </submittedName>
</protein>
<dbReference type="PANTHER" id="PTHR46268:SF22">
    <property type="entry name" value="SENSOR PROTEIN KDPD-RELATED"/>
    <property type="match status" value="1"/>
</dbReference>
<dbReference type="CDD" id="cd00293">
    <property type="entry name" value="USP-like"/>
    <property type="match status" value="1"/>
</dbReference>
<reference evidence="3 4" key="1">
    <citation type="journal article" date="2012" name="Antonie Van Leeuwenhoek">
        <title>Shewanella litorisediminis sp. nov., a gammaproteobacterium isolated from a tidal flat sediment.</title>
        <authorList>
            <person name="Lee M.H."/>
            <person name="Yoon J.H."/>
        </authorList>
    </citation>
    <scope>NUCLEOTIDE SEQUENCE [LARGE SCALE GENOMIC DNA]</scope>
    <source>
        <strain evidence="3 4">SMK1-12</strain>
    </source>
</reference>
<evidence type="ECO:0000313" key="4">
    <source>
        <dbReference type="Proteomes" id="UP000596252"/>
    </source>
</evidence>
<evidence type="ECO:0000313" key="3">
    <source>
        <dbReference type="EMBL" id="QRH02286.1"/>
    </source>
</evidence>
<dbReference type="EMBL" id="CP069213">
    <property type="protein sequence ID" value="QRH02286.1"/>
    <property type="molecule type" value="Genomic_DNA"/>
</dbReference>
<dbReference type="PRINTS" id="PR01438">
    <property type="entry name" value="UNVRSLSTRESS"/>
</dbReference>
<evidence type="ECO:0000259" key="2">
    <source>
        <dbReference type="Pfam" id="PF00582"/>
    </source>
</evidence>
<dbReference type="Proteomes" id="UP000596252">
    <property type="component" value="Chromosome"/>
</dbReference>
<comment type="similarity">
    <text evidence="1">Belongs to the universal stress protein A family.</text>
</comment>
<dbReference type="Pfam" id="PF00582">
    <property type="entry name" value="Usp"/>
    <property type="match status" value="1"/>
</dbReference>
<dbReference type="PANTHER" id="PTHR46268">
    <property type="entry name" value="STRESS RESPONSE PROTEIN NHAX"/>
    <property type="match status" value="1"/>
</dbReference>
<name>A0ABX7G4P5_9GAMM</name>
<accession>A0ABX7G4P5</accession>
<gene>
    <name evidence="3" type="ORF">JQC75_02345</name>
</gene>
<organism evidence="3 4">
    <name type="scientific">Shewanella litorisediminis</name>
    <dbReference type="NCBI Taxonomy" id="1173586"/>
    <lineage>
        <taxon>Bacteria</taxon>
        <taxon>Pseudomonadati</taxon>
        <taxon>Pseudomonadota</taxon>
        <taxon>Gammaproteobacteria</taxon>
        <taxon>Alteromonadales</taxon>
        <taxon>Shewanellaceae</taxon>
        <taxon>Shewanella</taxon>
    </lineage>
</organism>
<dbReference type="InterPro" id="IPR006015">
    <property type="entry name" value="Universal_stress_UspA"/>
</dbReference>
<proteinExistence type="inferred from homology"/>
<dbReference type="Gene3D" id="3.40.50.620">
    <property type="entry name" value="HUPs"/>
    <property type="match status" value="1"/>
</dbReference>
<dbReference type="RefSeq" id="WP_203325903.1">
    <property type="nucleotide sequence ID" value="NZ_CP069213.1"/>
</dbReference>
<keyword evidence="4" id="KW-1185">Reference proteome</keyword>
<dbReference type="InterPro" id="IPR014729">
    <property type="entry name" value="Rossmann-like_a/b/a_fold"/>
</dbReference>
<dbReference type="InterPro" id="IPR006016">
    <property type="entry name" value="UspA"/>
</dbReference>
<feature type="domain" description="UspA" evidence="2">
    <location>
        <begin position="6"/>
        <end position="152"/>
    </location>
</feature>
<evidence type="ECO:0000256" key="1">
    <source>
        <dbReference type="ARBA" id="ARBA00008791"/>
    </source>
</evidence>
<dbReference type="SUPFAM" id="SSF52402">
    <property type="entry name" value="Adenine nucleotide alpha hydrolases-like"/>
    <property type="match status" value="1"/>
</dbReference>
<sequence>MDKQYILYPTDFSESSTHALQQALDLAKMSHQKLRLLHVISRPYGDDITTAPHHEDNFGIVVANAKEQQAHLAAYATERIRALLADLPPDQEVEIQIDKGNATSQILAEAAREDVAMVVIGCHHHAPFTHWLHPNVAAQVVNKAHCPVLVVR</sequence>